<dbReference type="KEGG" id="more:E1B28_000147"/>
<dbReference type="AlphaFoldDB" id="A0A9P7V0T0"/>
<dbReference type="RefSeq" id="XP_043014649.1">
    <property type="nucleotide sequence ID" value="XM_043145949.1"/>
</dbReference>
<reference evidence="1" key="1">
    <citation type="journal article" date="2021" name="Genome Biol. Evol.">
        <title>The assembled and annotated genome of the fairy-ring fungus Marasmius oreades.</title>
        <authorList>
            <person name="Hiltunen M."/>
            <person name="Ament-Velasquez S.L."/>
            <person name="Johannesson H."/>
        </authorList>
    </citation>
    <scope>NUCLEOTIDE SEQUENCE</scope>
    <source>
        <strain evidence="1">03SP1</strain>
    </source>
</reference>
<comment type="caution">
    <text evidence="1">The sequence shown here is derived from an EMBL/GenBank/DDBJ whole genome shotgun (WGS) entry which is preliminary data.</text>
</comment>
<dbReference type="Proteomes" id="UP001049176">
    <property type="component" value="Chromosome 1"/>
</dbReference>
<accession>A0A9P7V0T0</accession>
<name>A0A9P7V0T0_9AGAR</name>
<sequence>MTSSVVLQRSLNTLTSKQIHEIPLIISLEGKLPPHLIDTTVPLQFCLSLPEPYNMFLQPIISDKSPHLVWVEKDLPTFHSTSSKSAISTSLA</sequence>
<dbReference type="EMBL" id="CM032181">
    <property type="protein sequence ID" value="KAG7098179.1"/>
    <property type="molecule type" value="Genomic_DNA"/>
</dbReference>
<dbReference type="OrthoDB" id="2955847at2759"/>
<protein>
    <submittedName>
        <fullName evidence="1">Uncharacterized protein</fullName>
    </submittedName>
</protein>
<evidence type="ECO:0000313" key="1">
    <source>
        <dbReference type="EMBL" id="KAG7098179.1"/>
    </source>
</evidence>
<proteinExistence type="predicted"/>
<evidence type="ECO:0000313" key="2">
    <source>
        <dbReference type="Proteomes" id="UP001049176"/>
    </source>
</evidence>
<keyword evidence="2" id="KW-1185">Reference proteome</keyword>
<gene>
    <name evidence="1" type="ORF">E1B28_000147</name>
</gene>
<organism evidence="1 2">
    <name type="scientific">Marasmius oreades</name>
    <name type="common">fairy-ring Marasmius</name>
    <dbReference type="NCBI Taxonomy" id="181124"/>
    <lineage>
        <taxon>Eukaryota</taxon>
        <taxon>Fungi</taxon>
        <taxon>Dikarya</taxon>
        <taxon>Basidiomycota</taxon>
        <taxon>Agaricomycotina</taxon>
        <taxon>Agaricomycetes</taxon>
        <taxon>Agaricomycetidae</taxon>
        <taxon>Agaricales</taxon>
        <taxon>Marasmiineae</taxon>
        <taxon>Marasmiaceae</taxon>
        <taxon>Marasmius</taxon>
    </lineage>
</organism>
<dbReference type="GeneID" id="66069223"/>